<evidence type="ECO:0000313" key="6">
    <source>
        <dbReference type="EMBL" id="QDG49732.1"/>
    </source>
</evidence>
<reference evidence="6 7" key="1">
    <citation type="submission" date="2019-06" db="EMBL/GenBank/DDBJ databases">
        <title>Persicimonas caeni gen. nov., sp. nov., a predatory bacterium isolated from solar saltern.</title>
        <authorList>
            <person name="Wang S."/>
        </authorList>
    </citation>
    <scope>NUCLEOTIDE SEQUENCE [LARGE SCALE GENOMIC DNA]</scope>
    <source>
        <strain evidence="6 7">YN101</strain>
    </source>
</reference>
<dbReference type="OrthoDB" id="343936at2"/>
<dbReference type="EMBL" id="CP041186">
    <property type="protein sequence ID" value="QDG49732.1"/>
    <property type="molecule type" value="Genomic_DNA"/>
</dbReference>
<dbReference type="PANTHER" id="PTHR35371:SF1">
    <property type="entry name" value="BLR7753 PROTEIN"/>
    <property type="match status" value="1"/>
</dbReference>
<dbReference type="InterPro" id="IPR001129">
    <property type="entry name" value="Membr-assoc_MAPEG"/>
</dbReference>
<evidence type="ECO:0000256" key="3">
    <source>
        <dbReference type="ARBA" id="ARBA00022989"/>
    </source>
</evidence>
<organism evidence="6 7">
    <name type="scientific">Persicimonas caeni</name>
    <dbReference type="NCBI Taxonomy" id="2292766"/>
    <lineage>
        <taxon>Bacteria</taxon>
        <taxon>Deltaproteobacteria</taxon>
        <taxon>Bradymonadales</taxon>
        <taxon>Bradymonadaceae</taxon>
        <taxon>Persicimonas</taxon>
    </lineage>
</organism>
<dbReference type="Gene3D" id="1.20.120.550">
    <property type="entry name" value="Membrane associated eicosanoid/glutathione metabolism-like domain"/>
    <property type="match status" value="1"/>
</dbReference>
<dbReference type="InterPro" id="IPR023352">
    <property type="entry name" value="MAPEG-like_dom_sf"/>
</dbReference>
<evidence type="ECO:0000256" key="2">
    <source>
        <dbReference type="ARBA" id="ARBA00022692"/>
    </source>
</evidence>
<keyword evidence="2 5" id="KW-0812">Transmembrane</keyword>
<feature type="transmembrane region" description="Helical" evidence="5">
    <location>
        <begin position="120"/>
        <end position="140"/>
    </location>
</feature>
<keyword evidence="4 5" id="KW-0472">Membrane</keyword>
<evidence type="ECO:0000256" key="1">
    <source>
        <dbReference type="ARBA" id="ARBA00004370"/>
    </source>
</evidence>
<dbReference type="AlphaFoldDB" id="A0A4Y6PN58"/>
<feature type="transmembrane region" description="Helical" evidence="5">
    <location>
        <begin position="6"/>
        <end position="26"/>
    </location>
</feature>
<accession>A0A5B8Y3E9</accession>
<protein>
    <submittedName>
        <fullName evidence="6">MAPEG family protein</fullName>
    </submittedName>
</protein>
<proteinExistence type="predicted"/>
<dbReference type="SUPFAM" id="SSF161084">
    <property type="entry name" value="MAPEG domain-like"/>
    <property type="match status" value="1"/>
</dbReference>
<evidence type="ECO:0000256" key="5">
    <source>
        <dbReference type="SAM" id="Phobius"/>
    </source>
</evidence>
<dbReference type="Proteomes" id="UP000315995">
    <property type="component" value="Chromosome"/>
</dbReference>
<evidence type="ECO:0000256" key="4">
    <source>
        <dbReference type="ARBA" id="ARBA00023136"/>
    </source>
</evidence>
<keyword evidence="7" id="KW-1185">Reference proteome</keyword>
<accession>A0A4Y6PN58</accession>
<gene>
    <name evidence="6" type="ORF">FIV42_02960</name>
</gene>
<dbReference type="RefSeq" id="WP_141196229.1">
    <property type="nucleotide sequence ID" value="NZ_CP041186.1"/>
</dbReference>
<dbReference type="PANTHER" id="PTHR35371">
    <property type="entry name" value="INNER MEMBRANE PROTEIN"/>
    <property type="match status" value="1"/>
</dbReference>
<keyword evidence="3 5" id="KW-1133">Transmembrane helix</keyword>
<sequence>MTIPVWVLLAFAGWTLLILITNVGVYRWGRILTRRSEIGDLQAYNLEGHSDWYKRSMRAHANCVENLPVYGAIVLVIVVAGLDAPTLDVLALVFMGARVIHSLIHLSFKQTNIVTSFRFTFFLVQFVCMVWMSIYVALYAT</sequence>
<feature type="transmembrane region" description="Helical" evidence="5">
    <location>
        <begin position="89"/>
        <end position="108"/>
    </location>
</feature>
<evidence type="ECO:0000313" key="7">
    <source>
        <dbReference type="Proteomes" id="UP000315995"/>
    </source>
</evidence>
<dbReference type="GO" id="GO:0016020">
    <property type="term" value="C:membrane"/>
    <property type="evidence" value="ECO:0007669"/>
    <property type="project" value="UniProtKB-SubCell"/>
</dbReference>
<name>A0A4Y6PN58_PERCE</name>
<comment type="subcellular location">
    <subcellularLocation>
        <location evidence="1">Membrane</location>
    </subcellularLocation>
</comment>
<dbReference type="Pfam" id="PF01124">
    <property type="entry name" value="MAPEG"/>
    <property type="match status" value="1"/>
</dbReference>
<feature type="transmembrane region" description="Helical" evidence="5">
    <location>
        <begin position="63"/>
        <end position="83"/>
    </location>
</feature>